<protein>
    <submittedName>
        <fullName evidence="1">Uncharacterized protein</fullName>
    </submittedName>
</protein>
<evidence type="ECO:0000313" key="1">
    <source>
        <dbReference type="EMBL" id="PHN06158.1"/>
    </source>
</evidence>
<keyword evidence="2" id="KW-1185">Reference proteome</keyword>
<dbReference type="EMBL" id="PDUD01000018">
    <property type="protein sequence ID" value="PHN06158.1"/>
    <property type="molecule type" value="Genomic_DNA"/>
</dbReference>
<sequence length="60" mass="6643">MSFGQMMAGAFFVGIRVNLNVKVGLNVKADPNVGVCPNTFSAFPIWSKIVLNEFFNKQTF</sequence>
<name>A0A2D0NCN1_FLAN2</name>
<dbReference type="AlphaFoldDB" id="A0A2D0NCN1"/>
<comment type="caution">
    <text evidence="1">The sequence shown here is derived from an EMBL/GenBank/DDBJ whole genome shotgun (WGS) entry which is preliminary data.</text>
</comment>
<reference evidence="1 2" key="1">
    <citation type="submission" date="2017-10" db="EMBL/GenBank/DDBJ databases">
        <title>The draft genome sequence of Lewinella nigricans NBRC 102662.</title>
        <authorList>
            <person name="Wang K."/>
        </authorList>
    </citation>
    <scope>NUCLEOTIDE SEQUENCE [LARGE SCALE GENOMIC DNA]</scope>
    <source>
        <strain evidence="1 2">NBRC 102662</strain>
    </source>
</reference>
<gene>
    <name evidence="1" type="ORF">CRP01_11275</name>
</gene>
<evidence type="ECO:0000313" key="2">
    <source>
        <dbReference type="Proteomes" id="UP000223913"/>
    </source>
</evidence>
<dbReference type="Proteomes" id="UP000223913">
    <property type="component" value="Unassembled WGS sequence"/>
</dbReference>
<proteinExistence type="predicted"/>
<organism evidence="1 2">
    <name type="scientific">Flavilitoribacter nigricans (strain ATCC 23147 / DSM 23189 / NBRC 102662 / NCIMB 1420 / SS-2)</name>
    <name type="common">Lewinella nigricans</name>
    <dbReference type="NCBI Taxonomy" id="1122177"/>
    <lineage>
        <taxon>Bacteria</taxon>
        <taxon>Pseudomonadati</taxon>
        <taxon>Bacteroidota</taxon>
        <taxon>Saprospiria</taxon>
        <taxon>Saprospirales</taxon>
        <taxon>Lewinellaceae</taxon>
        <taxon>Flavilitoribacter</taxon>
    </lineage>
</organism>
<accession>A0A2D0NCN1</accession>